<dbReference type="PANTHER" id="PTHR30615:SF8">
    <property type="entry name" value="UPF0047 PROTEIN C4A8.02C"/>
    <property type="match status" value="1"/>
</dbReference>
<comment type="caution">
    <text evidence="2">The sequence shown here is derived from an EMBL/GenBank/DDBJ whole genome shotgun (WGS) entry which is preliminary data.</text>
</comment>
<dbReference type="SUPFAM" id="SSF111038">
    <property type="entry name" value="YjbQ-like"/>
    <property type="match status" value="1"/>
</dbReference>
<protein>
    <recommendedName>
        <fullName evidence="4">Secondary thiamine-phosphate synthase enzyme</fullName>
    </recommendedName>
</protein>
<evidence type="ECO:0008006" key="4">
    <source>
        <dbReference type="Google" id="ProtNLM"/>
    </source>
</evidence>
<dbReference type="PROSITE" id="PS01314">
    <property type="entry name" value="UPF0047"/>
    <property type="match status" value="1"/>
</dbReference>
<proteinExistence type="inferred from homology"/>
<dbReference type="PANTHER" id="PTHR30615">
    <property type="entry name" value="UNCHARACTERIZED PROTEIN YJBQ-RELATED"/>
    <property type="match status" value="1"/>
</dbReference>
<dbReference type="NCBIfam" id="TIGR00149">
    <property type="entry name" value="TIGR00149_YjbQ"/>
    <property type="match status" value="1"/>
</dbReference>
<dbReference type="InterPro" id="IPR035917">
    <property type="entry name" value="YjbQ-like_sf"/>
</dbReference>
<dbReference type="PIRSF" id="PIRSF004681">
    <property type="entry name" value="UCP004681"/>
    <property type="match status" value="1"/>
</dbReference>
<dbReference type="InterPro" id="IPR001602">
    <property type="entry name" value="UPF0047_YjbQ-like"/>
</dbReference>
<dbReference type="AlphaFoldDB" id="A0A2K1P7E7"/>
<dbReference type="Gene3D" id="2.60.120.460">
    <property type="entry name" value="YjbQ-like"/>
    <property type="match status" value="1"/>
</dbReference>
<dbReference type="EMBL" id="AZRN01000033">
    <property type="protein sequence ID" value="PNR98637.1"/>
    <property type="molecule type" value="Genomic_DNA"/>
</dbReference>
<reference evidence="2 3" key="1">
    <citation type="submission" date="2013-12" db="EMBL/GenBank/DDBJ databases">
        <title>Comparative genomics of Petrotoga isolates.</title>
        <authorList>
            <person name="Nesbo C.L."/>
            <person name="Charchuk R."/>
            <person name="Chow K."/>
        </authorList>
    </citation>
    <scope>NUCLEOTIDE SEQUENCE [LARGE SCALE GENOMIC DNA]</scope>
    <source>
        <strain evidence="2 3">DSM 14811</strain>
    </source>
</reference>
<gene>
    <name evidence="2" type="ORF">X927_07850</name>
</gene>
<evidence type="ECO:0000313" key="2">
    <source>
        <dbReference type="EMBL" id="PNR98637.1"/>
    </source>
</evidence>
<accession>A0A2K1P7E7</accession>
<dbReference type="RefSeq" id="WP_103077479.1">
    <property type="nucleotide sequence ID" value="NZ_AZRN01000033.1"/>
</dbReference>
<dbReference type="Proteomes" id="UP000236604">
    <property type="component" value="Unassembled WGS sequence"/>
</dbReference>
<dbReference type="Pfam" id="PF01894">
    <property type="entry name" value="YjbQ"/>
    <property type="match status" value="1"/>
</dbReference>
<evidence type="ECO:0000313" key="3">
    <source>
        <dbReference type="Proteomes" id="UP000236604"/>
    </source>
</evidence>
<name>A0A2K1P7E7_9BACT</name>
<organism evidence="2 3">
    <name type="scientific">Petrotoga mexicana DSM 14811</name>
    <dbReference type="NCBI Taxonomy" id="1122954"/>
    <lineage>
        <taxon>Bacteria</taxon>
        <taxon>Thermotogati</taxon>
        <taxon>Thermotogota</taxon>
        <taxon>Thermotogae</taxon>
        <taxon>Petrotogales</taxon>
        <taxon>Petrotogaceae</taxon>
        <taxon>Petrotoga</taxon>
    </lineage>
</organism>
<evidence type="ECO:0000256" key="1">
    <source>
        <dbReference type="ARBA" id="ARBA00005534"/>
    </source>
</evidence>
<sequence length="132" mass="14990">MTYTYSLKTHNREEMIDITSYIQESVENSKIEEGILIVYVPHTTAAVTINENADPSVRKDITNFLKNKIPKSKEYSHLESNADSHIKSTLVGPSLTLIIENGKLLLGTWQGIYFCEFDGPRNRNFIVKIIEG</sequence>
<comment type="similarity">
    <text evidence="1">Belongs to the UPF0047 family.</text>
</comment>
<keyword evidence="3" id="KW-1185">Reference proteome</keyword>